<dbReference type="InterPro" id="IPR013783">
    <property type="entry name" value="Ig-like_fold"/>
</dbReference>
<feature type="domain" description="SLH" evidence="3">
    <location>
        <begin position="85"/>
        <end position="148"/>
    </location>
</feature>
<evidence type="ECO:0000259" key="3">
    <source>
        <dbReference type="PROSITE" id="PS51272"/>
    </source>
</evidence>
<dbReference type="InterPro" id="IPR011432">
    <property type="entry name" value="Shr-like_HID"/>
</dbReference>
<accession>A0A7X3FF47</accession>
<dbReference type="Pfam" id="PF07550">
    <property type="entry name" value="Shr-like_HID"/>
    <property type="match status" value="1"/>
</dbReference>
<dbReference type="InterPro" id="IPR001119">
    <property type="entry name" value="SLH_dom"/>
</dbReference>
<proteinExistence type="predicted"/>
<feature type="chain" id="PRO_5031523152" evidence="2">
    <location>
        <begin position="25"/>
        <end position="984"/>
    </location>
</feature>
<dbReference type="Gene3D" id="2.60.40.10">
    <property type="entry name" value="Immunoglobulins"/>
    <property type="match status" value="1"/>
</dbReference>
<keyword evidence="2" id="KW-0732">Signal</keyword>
<dbReference type="Proteomes" id="UP000490800">
    <property type="component" value="Unassembled WGS sequence"/>
</dbReference>
<dbReference type="AlphaFoldDB" id="A0A7X3FF47"/>
<evidence type="ECO:0000256" key="2">
    <source>
        <dbReference type="SAM" id="SignalP"/>
    </source>
</evidence>
<dbReference type="Pfam" id="PF00395">
    <property type="entry name" value="SLH"/>
    <property type="match status" value="3"/>
</dbReference>
<dbReference type="RefSeq" id="WP_157332469.1">
    <property type="nucleotide sequence ID" value="NZ_RHLK01000001.1"/>
</dbReference>
<dbReference type="OrthoDB" id="5845122at2"/>
<protein>
    <submittedName>
        <fullName evidence="4">DUF1533 domain-containing protein</fullName>
    </submittedName>
</protein>
<dbReference type="PANTHER" id="PTHR43308">
    <property type="entry name" value="OUTER MEMBRANE PROTEIN ALPHA-RELATED"/>
    <property type="match status" value="1"/>
</dbReference>
<evidence type="ECO:0000313" key="5">
    <source>
        <dbReference type="Proteomes" id="UP000490800"/>
    </source>
</evidence>
<dbReference type="PANTHER" id="PTHR43308:SF1">
    <property type="entry name" value="OUTER MEMBRANE PROTEIN ALPHA"/>
    <property type="match status" value="1"/>
</dbReference>
<dbReference type="InterPro" id="IPR003343">
    <property type="entry name" value="Big_2"/>
</dbReference>
<dbReference type="EMBL" id="RHLK01000001">
    <property type="protein sequence ID" value="MVO98353.1"/>
    <property type="molecule type" value="Genomic_DNA"/>
</dbReference>
<name>A0A7X3FF47_9BACL</name>
<feature type="signal peptide" evidence="2">
    <location>
        <begin position="1"/>
        <end position="24"/>
    </location>
</feature>
<organism evidence="4 5">
    <name type="scientific">Paenibacillus lutrae</name>
    <dbReference type="NCBI Taxonomy" id="2078573"/>
    <lineage>
        <taxon>Bacteria</taxon>
        <taxon>Bacillati</taxon>
        <taxon>Bacillota</taxon>
        <taxon>Bacilli</taxon>
        <taxon>Bacillales</taxon>
        <taxon>Paenibacillaceae</taxon>
        <taxon>Paenibacillus</taxon>
    </lineage>
</organism>
<dbReference type="Pfam" id="PF17963">
    <property type="entry name" value="Big_9"/>
    <property type="match status" value="2"/>
</dbReference>
<keyword evidence="5" id="KW-1185">Reference proteome</keyword>
<evidence type="ECO:0000313" key="4">
    <source>
        <dbReference type="EMBL" id="MVO98353.1"/>
    </source>
</evidence>
<feature type="region of interest" description="Disordered" evidence="1">
    <location>
        <begin position="206"/>
        <end position="256"/>
    </location>
</feature>
<dbReference type="InterPro" id="IPR051465">
    <property type="entry name" value="Cell_Envelope_Struct_Comp"/>
</dbReference>
<reference evidence="4 5" key="1">
    <citation type="journal article" date="2019" name="Microorganisms">
        <title>Paenibacillus lutrae sp. nov., A Chitinolytic Species Isolated from A River Otter in Castril Natural Park, Granada, Spain.</title>
        <authorList>
            <person name="Rodriguez M."/>
            <person name="Reina J.C."/>
            <person name="Bejar V."/>
            <person name="Llamas I."/>
        </authorList>
    </citation>
    <scope>NUCLEOTIDE SEQUENCE [LARGE SCALE GENOMIC DNA]</scope>
    <source>
        <strain evidence="4 5">N10</strain>
    </source>
</reference>
<sequence>MKKNMVKVVTAAALFCSLALPAQAATSFGDIDKSFAREAILKLANEGIVDGKGYGSFDPQGNISRQDFAIVLVKALQLDISAAPAQPTFADVPVIHYAFPYVEAAVKAGLIQGQGSGTFGNGQNLSRQDMAIIFVRALGIDTTGKAADLKFSDAASIADYAKDAVGAAVELGLLVGYENGAFNPKGNATREQVASVAVKFLAEVQKNSAPNPTPSNPETPKPVEPAPVPTPNIPAPPAPSTGGSSGGGSSYEDRTAPTVGIVSSTPVDIGHDVIVTSSEAGTVYLVPDSESPVNKEQLELLVSGNWAHKASVTGAQTHTAIVTTGLQAGRYKVYAVDTSANVSVPGSVLELRVPRMGQPVVSFTSADTLVITYQEDLDPNSIPALNDFVIRDADDPQAALLPLQEVRIAGPKVQLQLSQAVGYLARIQINYQSDDAISSGTGKVSPPILEVVTYDPGNRNPIVVQEIVDQTGTAGGTAISINPAAHFSDPDGDVLTFTVSSTDGNIASAAVDGNIMIKPISVGAASITITANDGKGGMIQRTFTISVAADPVAVAVMAAEQLAAEDKDFSKTEHVSAVNQTLQSAQILVSSVTDAVRKDEFQLRLDAVQSFLTLAAQATGKVTALENATGDTKNLLPGKADRVSADIALAEIDYSGLNSATQASLTNRVNTSTGFMNTADTLEMNVRSLEAAVADTKDLSAAAADRLTANTAAALISYTNVTTGTKNAVIGRVDAAAATLTAADTAEALVIALENAVAAGKDLTAGTADRVAAESALAAISYAGTNTATHTSLSARAVIAGSKIPVLVNQPPVVQNIINPLMVPIASGDRIVSLSNVFSDPDNDALTYTAVSSDPSKATVTVNGTDLTITPLLNGSTIVRVTANDGKGGTNYTEFNVTLAESMPPILTGFASPLMVEFSFIDDANWRSKITAIEWDNQPITPTYNLSIPGRIMIPWMGVVMPGKQYNFKVKATGYKDAEVRVIL</sequence>
<dbReference type="PROSITE" id="PS51272">
    <property type="entry name" value="SLH"/>
    <property type="match status" value="3"/>
</dbReference>
<feature type="domain" description="SLH" evidence="3">
    <location>
        <begin position="151"/>
        <end position="211"/>
    </location>
</feature>
<dbReference type="Gene3D" id="2.60.40.1080">
    <property type="match status" value="1"/>
</dbReference>
<feature type="compositionally biased region" description="Pro residues" evidence="1">
    <location>
        <begin position="211"/>
        <end position="239"/>
    </location>
</feature>
<dbReference type="SMART" id="SM00635">
    <property type="entry name" value="BID_2"/>
    <property type="match status" value="2"/>
</dbReference>
<feature type="domain" description="SLH" evidence="3">
    <location>
        <begin position="23"/>
        <end position="84"/>
    </location>
</feature>
<evidence type="ECO:0000256" key="1">
    <source>
        <dbReference type="SAM" id="MobiDB-lite"/>
    </source>
</evidence>
<comment type="caution">
    <text evidence="4">The sequence shown here is derived from an EMBL/GenBank/DDBJ whole genome shotgun (WGS) entry which is preliminary data.</text>
</comment>
<gene>
    <name evidence="4" type="ORF">EDM21_02170</name>
</gene>